<evidence type="ECO:0000256" key="3">
    <source>
        <dbReference type="ARBA" id="ARBA00022833"/>
    </source>
</evidence>
<feature type="compositionally biased region" description="Low complexity" evidence="5">
    <location>
        <begin position="1410"/>
        <end position="1426"/>
    </location>
</feature>
<dbReference type="GO" id="GO:0043296">
    <property type="term" value="C:apical junction complex"/>
    <property type="evidence" value="ECO:0007669"/>
    <property type="project" value="TreeGrafter"/>
</dbReference>
<feature type="compositionally biased region" description="Basic and acidic residues" evidence="5">
    <location>
        <begin position="1389"/>
        <end position="1401"/>
    </location>
</feature>
<feature type="compositionally biased region" description="Low complexity" evidence="5">
    <location>
        <begin position="529"/>
        <end position="542"/>
    </location>
</feature>
<keyword evidence="3" id="KW-0862">Zinc</keyword>
<feature type="region of interest" description="Disordered" evidence="5">
    <location>
        <begin position="1875"/>
        <end position="1906"/>
    </location>
</feature>
<feature type="region of interest" description="Disordered" evidence="5">
    <location>
        <begin position="1281"/>
        <end position="1571"/>
    </location>
</feature>
<dbReference type="GO" id="GO:0005886">
    <property type="term" value="C:plasma membrane"/>
    <property type="evidence" value="ECO:0007669"/>
    <property type="project" value="TreeGrafter"/>
</dbReference>
<feature type="region of interest" description="Disordered" evidence="5">
    <location>
        <begin position="488"/>
        <end position="542"/>
    </location>
</feature>
<feature type="compositionally biased region" description="Basic and acidic residues" evidence="5">
    <location>
        <begin position="1635"/>
        <end position="1644"/>
    </location>
</feature>
<evidence type="ECO:0000256" key="5">
    <source>
        <dbReference type="SAM" id="MobiDB-lite"/>
    </source>
</evidence>
<evidence type="ECO:0000313" key="9">
    <source>
        <dbReference type="RefSeq" id="XP_024942680.1"/>
    </source>
</evidence>
<feature type="compositionally biased region" description="Basic residues" evidence="5">
    <location>
        <begin position="1442"/>
        <end position="1452"/>
    </location>
</feature>
<dbReference type="InterPro" id="IPR058586">
    <property type="entry name" value="Ajm-1"/>
</dbReference>
<dbReference type="RefSeq" id="XP_024942680.1">
    <property type="nucleotide sequence ID" value="XM_025086912.1"/>
</dbReference>
<evidence type="ECO:0000256" key="1">
    <source>
        <dbReference type="ARBA" id="ARBA00022723"/>
    </source>
</evidence>
<feature type="region of interest" description="Disordered" evidence="5">
    <location>
        <begin position="1212"/>
        <end position="1248"/>
    </location>
</feature>
<feature type="region of interest" description="Disordered" evidence="5">
    <location>
        <begin position="2036"/>
        <end position="2059"/>
    </location>
</feature>
<proteinExistence type="predicted"/>
<reference evidence="9" key="1">
    <citation type="submission" date="2025-08" db="UniProtKB">
        <authorList>
            <consortium name="RefSeq"/>
        </authorList>
    </citation>
    <scope>IDENTIFICATION</scope>
</reference>
<dbReference type="InterPro" id="IPR038825">
    <property type="entry name" value="Apical_junction"/>
</dbReference>
<feature type="compositionally biased region" description="Basic and acidic residues" evidence="5">
    <location>
        <begin position="1453"/>
        <end position="1462"/>
    </location>
</feature>
<dbReference type="PANTHER" id="PTHR21517:SF3">
    <property type="entry name" value="APICAL JUNCTION COMPONENT 1 HOMOLOG"/>
    <property type="match status" value="1"/>
</dbReference>
<dbReference type="GO" id="GO:0008270">
    <property type="term" value="F:zinc ion binding"/>
    <property type="evidence" value="ECO:0007669"/>
    <property type="project" value="UniProtKB-KW"/>
</dbReference>
<evidence type="ECO:0000313" key="8">
    <source>
        <dbReference type="Proteomes" id="UP000694920"/>
    </source>
</evidence>
<dbReference type="Proteomes" id="UP000694920">
    <property type="component" value="Unplaced"/>
</dbReference>
<feature type="domain" description="MYND-type" evidence="7">
    <location>
        <begin position="2171"/>
        <end position="2214"/>
    </location>
</feature>
<dbReference type="PROSITE" id="PS50865">
    <property type="entry name" value="ZF_MYND_2"/>
    <property type="match status" value="1"/>
</dbReference>
<keyword evidence="1" id="KW-0479">Metal-binding</keyword>
<gene>
    <name evidence="9" type="primary">LOC107269608</name>
</gene>
<feature type="compositionally biased region" description="Pro residues" evidence="5">
    <location>
        <begin position="1539"/>
        <end position="1549"/>
    </location>
</feature>
<dbReference type="GeneID" id="107269608"/>
<keyword evidence="6" id="KW-0732">Signal</keyword>
<name>A0AAJ7W307_CEPCN</name>
<accession>A0AAJ7W307</accession>
<dbReference type="InterPro" id="IPR002893">
    <property type="entry name" value="Znf_MYND"/>
</dbReference>
<organism evidence="8 9">
    <name type="scientific">Cephus cinctus</name>
    <name type="common">Wheat stem sawfly</name>
    <dbReference type="NCBI Taxonomy" id="211228"/>
    <lineage>
        <taxon>Eukaryota</taxon>
        <taxon>Metazoa</taxon>
        <taxon>Ecdysozoa</taxon>
        <taxon>Arthropoda</taxon>
        <taxon>Hexapoda</taxon>
        <taxon>Insecta</taxon>
        <taxon>Pterygota</taxon>
        <taxon>Neoptera</taxon>
        <taxon>Endopterygota</taxon>
        <taxon>Hymenoptera</taxon>
        <taxon>Cephoidea</taxon>
        <taxon>Cephidae</taxon>
        <taxon>Cephus</taxon>
    </lineage>
</organism>
<feature type="compositionally biased region" description="Basic and acidic residues" evidence="5">
    <location>
        <begin position="1888"/>
        <end position="1898"/>
    </location>
</feature>
<feature type="compositionally biased region" description="Polar residues" evidence="5">
    <location>
        <begin position="1059"/>
        <end position="1098"/>
    </location>
</feature>
<evidence type="ECO:0000259" key="7">
    <source>
        <dbReference type="PROSITE" id="PS50865"/>
    </source>
</evidence>
<feature type="compositionally biased region" description="Basic and acidic residues" evidence="5">
    <location>
        <begin position="1497"/>
        <end position="1517"/>
    </location>
</feature>
<protein>
    <submittedName>
        <fullName evidence="9">Uncharacterized protein LOC107269608 isoform X1</fullName>
    </submittedName>
</protein>
<feature type="compositionally biased region" description="Basic residues" evidence="5">
    <location>
        <begin position="1986"/>
        <end position="2001"/>
    </location>
</feature>
<feature type="compositionally biased region" description="Low complexity" evidence="5">
    <location>
        <begin position="1219"/>
        <end position="1240"/>
    </location>
</feature>
<feature type="region of interest" description="Disordered" evidence="5">
    <location>
        <begin position="1058"/>
        <end position="1136"/>
    </location>
</feature>
<feature type="region of interest" description="Disordered" evidence="5">
    <location>
        <begin position="1604"/>
        <end position="1660"/>
    </location>
</feature>
<evidence type="ECO:0000256" key="6">
    <source>
        <dbReference type="SAM" id="SignalP"/>
    </source>
</evidence>
<feature type="compositionally biased region" description="Basic and acidic residues" evidence="5">
    <location>
        <begin position="1291"/>
        <end position="1327"/>
    </location>
</feature>
<feature type="region of interest" description="Disordered" evidence="5">
    <location>
        <begin position="391"/>
        <end position="438"/>
    </location>
</feature>
<feature type="compositionally biased region" description="Polar residues" evidence="5">
    <location>
        <begin position="864"/>
        <end position="874"/>
    </location>
</feature>
<dbReference type="GO" id="GO:0045216">
    <property type="term" value="P:cell-cell junction organization"/>
    <property type="evidence" value="ECO:0007669"/>
    <property type="project" value="InterPro"/>
</dbReference>
<evidence type="ECO:0000256" key="4">
    <source>
        <dbReference type="PROSITE-ProRule" id="PRU00134"/>
    </source>
</evidence>
<feature type="compositionally biased region" description="Polar residues" evidence="5">
    <location>
        <begin position="1109"/>
        <end position="1129"/>
    </location>
</feature>
<feature type="compositionally biased region" description="Polar residues" evidence="5">
    <location>
        <begin position="1973"/>
        <end position="1985"/>
    </location>
</feature>
<sequence length="2491" mass="275883">MFPLLFLSTLLILFQFTVPQNNVNSTNDWGLFLSVSQKRDELPSYNIGQWVQQLHLQQCAFVEIGENFCALFVELRSIPEPGKHLDNSEVGEFFLGLCTCETLRSWNLCSSNLANVRKSECTFAEAIATANTSARVHRRFCDVTLLANEAQVCNCTVPMAGEQLYRTEGFPTCFRNPLPTSICAPRGVCGVSRCTTITIRGIHSPRCDPDCHQRQPFCEEVGPWTSVPPVINSLWSHWSLPKCNNTCGMGMLMATALCRNLVTGSPATDCIGPGSFCCPNTAAQCICDVRISNGIMKAIRYTGSCTSTDGCDVNDVEDAEQGFEIPRDVIDQDYDKVDYPQNSPGEYLYAFEYEGTQKPVQRRLLGRYRNGYDDENLNLEELNMNFMEDKRHNQESSVNEEMADDSDDEADDEEDEDEDEDEDQRVNSTEGNQDYTDYDTVLVQQVDFLETILEETSDDLQSDSDRSGTTYWLGSDSETESVIHIRRAATEEKPDGSGSECNSVVPKKRRRKNPERIGAVACQDDLTASPRSSRSSSSTGSSSLLQFESLERTCATLSPSSYSFDSLEYSNRSNSHFENTSPDSLEQDYDRIVPNGLPGEKLNDGFGKIRPYRSFESLGTCQKEEDVREKFSNGFASLYSDRNTDLSRRNDDHRRDFWHQDEPEDYRDDREYDEEDEELAEFVRFEDRLIFGDVSSNYATSLDCRNTIDLREIGIETKRDAVFDLKSGQTSSSAALLQSRLNIASNMARTAGQQGWSKPRFNFRFTDKSQSVPSLPSSVFAYGFAQRDFSSTESVPSTRGSSQFENYTRVSSVPVDLHLCGTYTQNAHPPMEESLNDHEMADVGSTIQDDATDQIKAQEDGSAPGNSAVGSSVRTQDKQELTMVRPDNPQEERESSPVPRKHQVTSTVKTQDRTESAALEIAMAIDGDIDAVVDEAIKQFKREVEEATVEALQKPQQQRTRKMKNNASYELAQQFEIDERNFARMPSCKEVEAESSPKPAPRRKVLNNASYELAQQIDYIKAIQNARPFQRMDACDELDEAASSRCLKVTDLVEELSRGFSSNSTSNLATGNTREVANDVRTYSKSTENISTSGNKASHAQENHKSENHVGSTYSSPRKFSGTKQQSPSPRRDMEQDGLFSQIKKNSDLFSIYGESASHPVDDEVDSPYLENKPIEISHPEDGILDSAKYNRPADENDIIIDHKKTFIGEFYPEKSPRNRNPVSRSSSSIDRSSAQASDQEISGDKGYWNTEESQQQLALLDWLEDSKSILTSRNARNSVKEFQTPSFHQVLRESSDSPRKVRNGKMEEVEGPVPREARGTTSRQEESGLVEEEEKEHEVEVVVTERHNVGSVRGSPLESKPGPRSGNRAVVDTNRMDNEDDNNGFAAVREEMSASSKREVVMAPSSKFTSTASSADSVSTKSGSATPERKKGLGGLLQRFSKLRFSGRSKVPRSEVQKKSEVQVNRAKVTSNSGTPEGLSRSRNKEPDYIIIPLHSPEEQNKLRDEDVALEKKLEQRSVPLLDRSGSNVSTNGRPPVSSKPPLPPQPPRALALGARSTSGVATRRRAATDLGNPAAIEMAKARTMQAGSERPVGLLETDLDAADGSEGVSTPSPGTGPPGKKTRSLLNLNHSRPGREANEENALRAPQSPGGSRTPVDASVATINQRPHKSMEFLLDKENLHFVKPPENELQKVGERVPSEHELRVQRSLQRLNVPDWYKNSPAARDGFRLKRHSDASQHGGWRALGSKTTSLSSLSSSSNRQPTTGALLSPSPTPPVFSRWSTSLLNSAGSSPASSARSSFNHRQPYLGWRSQERLANPRTPAERLAQGILPQLQSANKQQQQHQQHTTNQQLEVRNSIKEVTSAIVHYVQSGQEVGGGGRLSPRPRPEDWDDRGGARSTSPRGSVKLCWMESSFVGSRPVDSPETPMSLATETECCAVCNATVTESCSCVDSATSGLYLDLTPTRDGIQEGSSLCPSPTSSRNYHHSQHLQQRHHRGSGHSDTEEAMAAAALLRNKPSPGSTTLEDVLDSLLGLPSASRTPSPGPGPGSGSSIRHRSNVNASANAGKSCSDLRQDLQAHEYTPSGAGTCIKSEGTRLMSVAESVKHEGNNQEERASYYVGELLVRRKSEGSDTIPTRAVAKASNLRHRRVSFDSQENGTAEKIIRCRNNKCTNSATAAEAKKIYKSCHNCTCLYCSRECRRAHWQRHRRTCLYSRAGALCREVLSSAKEDQGTLGHVSALARRGYASHGRGAVKCFFSSPEAAEKFIENGFVDLGEPTYVRWSDLLPSEMGAELFAEVMKLCKSYNPDTRLVLYVAVCVVSEVPTSGAVKWERQLVSRCAKLRLDAVSRQTGATVNVNVPSRQTASSPCNITREMDSPETLVLTSFPGSNGQNTPQRAREISFTNIQRQLRLRGVSLRRHFPQVYKKLCSYVDGSVDKFAPVTIYPRDQASGKSFMCIIMLDAEPERLQLLPTDSSRVRTVDISIEQE</sequence>
<feature type="chain" id="PRO_5042572353" evidence="6">
    <location>
        <begin position="20"/>
        <end position="2491"/>
    </location>
</feature>
<keyword evidence="2 4" id="KW-0863">Zinc-finger</keyword>
<evidence type="ECO:0000256" key="2">
    <source>
        <dbReference type="ARBA" id="ARBA00022771"/>
    </source>
</evidence>
<dbReference type="PANTHER" id="PTHR21517">
    <property type="entry name" value="APICAL JUNCTION COMPONENT 1 HOMOLOG"/>
    <property type="match status" value="1"/>
</dbReference>
<feature type="compositionally biased region" description="Polar residues" evidence="5">
    <location>
        <begin position="426"/>
        <end position="435"/>
    </location>
</feature>
<feature type="signal peptide" evidence="6">
    <location>
        <begin position="1"/>
        <end position="19"/>
    </location>
</feature>
<keyword evidence="8" id="KW-1185">Reference proteome</keyword>
<dbReference type="Pfam" id="PF26649">
    <property type="entry name" value="Ajm-1"/>
    <property type="match status" value="1"/>
</dbReference>
<feature type="compositionally biased region" description="Acidic residues" evidence="5">
    <location>
        <begin position="401"/>
        <end position="423"/>
    </location>
</feature>
<feature type="compositionally biased region" description="Basic and acidic residues" evidence="5">
    <location>
        <begin position="1337"/>
        <end position="1349"/>
    </location>
</feature>
<feature type="region of interest" description="Disordered" evidence="5">
    <location>
        <begin position="1971"/>
        <end position="2008"/>
    </location>
</feature>
<feature type="region of interest" description="Disordered" evidence="5">
    <location>
        <begin position="857"/>
        <end position="912"/>
    </location>
</feature>
<feature type="region of interest" description="Disordered" evidence="5">
    <location>
        <begin position="1730"/>
        <end position="1777"/>
    </location>
</feature>
<feature type="compositionally biased region" description="Basic and acidic residues" evidence="5">
    <location>
        <begin position="1099"/>
        <end position="1108"/>
    </location>
</feature>